<gene>
    <name evidence="1" type="ORF">FWILDA_LOCUS1541</name>
</gene>
<proteinExistence type="predicted"/>
<evidence type="ECO:0000313" key="1">
    <source>
        <dbReference type="EMBL" id="CAI2164385.1"/>
    </source>
</evidence>
<comment type="caution">
    <text evidence="1">The sequence shown here is derived from an EMBL/GenBank/DDBJ whole genome shotgun (WGS) entry which is preliminary data.</text>
</comment>
<reference evidence="1" key="1">
    <citation type="submission" date="2022-08" db="EMBL/GenBank/DDBJ databases">
        <authorList>
            <person name="Kallberg Y."/>
            <person name="Tangrot J."/>
            <person name="Rosling A."/>
        </authorList>
    </citation>
    <scope>NUCLEOTIDE SEQUENCE</scope>
    <source>
        <strain evidence="1">Wild A</strain>
    </source>
</reference>
<keyword evidence="2" id="KW-1185">Reference proteome</keyword>
<dbReference type="AlphaFoldDB" id="A0A9W4SD97"/>
<dbReference type="EMBL" id="CAMKVN010000151">
    <property type="protein sequence ID" value="CAI2164385.1"/>
    <property type="molecule type" value="Genomic_DNA"/>
</dbReference>
<evidence type="ECO:0000313" key="2">
    <source>
        <dbReference type="Proteomes" id="UP001153678"/>
    </source>
</evidence>
<dbReference type="Proteomes" id="UP001153678">
    <property type="component" value="Unassembled WGS sequence"/>
</dbReference>
<sequence length="62" mass="7092">MPDYAKKLRMAVKTMRDQVTKSKALDDITNAIVGSTETGKVKEAVITMMMMRLLHLVLYKYL</sequence>
<organism evidence="1 2">
    <name type="scientific">Funneliformis geosporum</name>
    <dbReference type="NCBI Taxonomy" id="1117311"/>
    <lineage>
        <taxon>Eukaryota</taxon>
        <taxon>Fungi</taxon>
        <taxon>Fungi incertae sedis</taxon>
        <taxon>Mucoromycota</taxon>
        <taxon>Glomeromycotina</taxon>
        <taxon>Glomeromycetes</taxon>
        <taxon>Glomerales</taxon>
        <taxon>Glomeraceae</taxon>
        <taxon>Funneliformis</taxon>
    </lineage>
</organism>
<name>A0A9W4SD97_9GLOM</name>
<protein>
    <submittedName>
        <fullName evidence="1">12360_t:CDS:1</fullName>
    </submittedName>
</protein>
<accession>A0A9W4SD97</accession>